<comment type="similarity">
    <text evidence="1 6">Belongs to the glycosyl hydrolase 43 family.</text>
</comment>
<protein>
    <submittedName>
        <fullName evidence="7">Glycosyl hydrolases family 43</fullName>
    </submittedName>
</protein>
<evidence type="ECO:0000256" key="3">
    <source>
        <dbReference type="ARBA" id="ARBA00023295"/>
    </source>
</evidence>
<proteinExistence type="inferred from homology"/>
<accession>A0A1H1PUU2</accession>
<evidence type="ECO:0000256" key="2">
    <source>
        <dbReference type="ARBA" id="ARBA00022801"/>
    </source>
</evidence>
<dbReference type="GO" id="GO:0005975">
    <property type="term" value="P:carbohydrate metabolic process"/>
    <property type="evidence" value="ECO:0007669"/>
    <property type="project" value="InterPro"/>
</dbReference>
<keyword evidence="2 6" id="KW-0378">Hydrolase</keyword>
<evidence type="ECO:0000313" key="7">
    <source>
        <dbReference type="EMBL" id="SDS14896.1"/>
    </source>
</evidence>
<sequence>MSRRRTYTNPVWPEYFADPFVVRWEDRYVAYGTGPWVDGRAFRVLTSTDLVSWASVGGALTPLPPEQGSDYWAPEVVAAEGRWWMYYSVGFEDRGHSLRVATAGSPLGPFVDCGVDLTPDELFAIDPHPFRDADGRWYLYYARDVLDADRVGTHLAVAEMTGMTALAGPGRSVLAPTADWQIFERQRSLHGQVSDWHTLEGPVVRQHGDRYHLLYSGGSYLGEGYGVAWAWAEHPLGPWTEPVGAARLLATVPGHVRGPGHNSVVTTPAGTDVLVYHAWDEAMTRRSLCIDLLLWDDDGPRTPGPTWTEQPRPL</sequence>
<name>A0A1H1PUU2_9ACTN</name>
<dbReference type="Gene3D" id="2.115.10.20">
    <property type="entry name" value="Glycosyl hydrolase domain, family 43"/>
    <property type="match status" value="1"/>
</dbReference>
<evidence type="ECO:0000313" key="8">
    <source>
        <dbReference type="Proteomes" id="UP000199092"/>
    </source>
</evidence>
<dbReference type="PANTHER" id="PTHR42812:SF5">
    <property type="entry name" value="ENDO-ARABINASE"/>
    <property type="match status" value="1"/>
</dbReference>
<dbReference type="CDD" id="cd08991">
    <property type="entry name" value="GH43_HoAraf43-like"/>
    <property type="match status" value="1"/>
</dbReference>
<dbReference type="RefSeq" id="WP_091411033.1">
    <property type="nucleotide sequence ID" value="NZ_LT629749.1"/>
</dbReference>
<reference evidence="7 8" key="1">
    <citation type="submission" date="2016-10" db="EMBL/GenBank/DDBJ databases">
        <authorList>
            <person name="de Groot N.N."/>
        </authorList>
    </citation>
    <scope>NUCLEOTIDE SEQUENCE [LARGE SCALE GENOMIC DNA]</scope>
    <source>
        <strain evidence="7 8">DSM 21741</strain>
    </source>
</reference>
<keyword evidence="3 6" id="KW-0326">Glycosidase</keyword>
<dbReference type="Pfam" id="PF04616">
    <property type="entry name" value="Glyco_hydro_43"/>
    <property type="match status" value="1"/>
</dbReference>
<dbReference type="STRING" id="546871.SAMN04488543_1173"/>
<keyword evidence="8" id="KW-1185">Reference proteome</keyword>
<evidence type="ECO:0000256" key="5">
    <source>
        <dbReference type="PIRSR" id="PIRSR606710-2"/>
    </source>
</evidence>
<gene>
    <name evidence="7" type="ORF">SAMN04488543_1173</name>
</gene>
<dbReference type="InterPro" id="IPR023296">
    <property type="entry name" value="Glyco_hydro_beta-prop_sf"/>
</dbReference>
<evidence type="ECO:0000256" key="6">
    <source>
        <dbReference type="RuleBase" id="RU361187"/>
    </source>
</evidence>
<dbReference type="SUPFAM" id="SSF75005">
    <property type="entry name" value="Arabinanase/levansucrase/invertase"/>
    <property type="match status" value="1"/>
</dbReference>
<dbReference type="GO" id="GO:0004553">
    <property type="term" value="F:hydrolase activity, hydrolyzing O-glycosyl compounds"/>
    <property type="evidence" value="ECO:0007669"/>
    <property type="project" value="InterPro"/>
</dbReference>
<feature type="active site" description="Proton acceptor" evidence="4">
    <location>
        <position position="18"/>
    </location>
</feature>
<feature type="active site" description="Proton donor" evidence="4">
    <location>
        <position position="200"/>
    </location>
</feature>
<dbReference type="OrthoDB" id="9801455at2"/>
<evidence type="ECO:0000256" key="1">
    <source>
        <dbReference type="ARBA" id="ARBA00009865"/>
    </source>
</evidence>
<dbReference type="Proteomes" id="UP000199092">
    <property type="component" value="Chromosome I"/>
</dbReference>
<feature type="site" description="Important for catalytic activity, responsible for pKa modulation of the active site Glu and correct orientation of both the proton donor and substrate" evidence="5">
    <location>
        <position position="126"/>
    </location>
</feature>
<organism evidence="7 8">
    <name type="scientific">Friedmanniella luteola</name>
    <dbReference type="NCBI Taxonomy" id="546871"/>
    <lineage>
        <taxon>Bacteria</taxon>
        <taxon>Bacillati</taxon>
        <taxon>Actinomycetota</taxon>
        <taxon>Actinomycetes</taxon>
        <taxon>Propionibacteriales</taxon>
        <taxon>Nocardioidaceae</taxon>
        <taxon>Friedmanniella</taxon>
    </lineage>
</organism>
<dbReference type="InterPro" id="IPR051795">
    <property type="entry name" value="Glycosyl_Hydrlase_43"/>
</dbReference>
<dbReference type="PANTHER" id="PTHR42812">
    <property type="entry name" value="BETA-XYLOSIDASE"/>
    <property type="match status" value="1"/>
</dbReference>
<dbReference type="EMBL" id="LT629749">
    <property type="protein sequence ID" value="SDS14896.1"/>
    <property type="molecule type" value="Genomic_DNA"/>
</dbReference>
<dbReference type="InterPro" id="IPR006710">
    <property type="entry name" value="Glyco_hydro_43"/>
</dbReference>
<evidence type="ECO:0000256" key="4">
    <source>
        <dbReference type="PIRSR" id="PIRSR606710-1"/>
    </source>
</evidence>
<dbReference type="AlphaFoldDB" id="A0A1H1PUU2"/>